<reference evidence="3" key="1">
    <citation type="submission" date="2018-11" db="EMBL/GenBank/DDBJ databases">
        <title>Complete genome sequence of Paenibacillus sp. ML311-T8.</title>
        <authorList>
            <person name="Nam Y.-D."/>
            <person name="Kang J."/>
            <person name="Chung W.-H."/>
            <person name="Park Y.S."/>
        </authorList>
    </citation>
    <scope>NUCLEOTIDE SEQUENCE [LARGE SCALE GENOMIC DNA]</scope>
    <source>
        <strain evidence="3">ML311-T8</strain>
    </source>
</reference>
<keyword evidence="1" id="KW-1133">Transmembrane helix</keyword>
<accession>A0A6B8RVI5</accession>
<name>A0A6B8RVI5_9BACL</name>
<dbReference type="KEGG" id="ppsc:EHS13_32750"/>
<evidence type="ECO:0000313" key="3">
    <source>
        <dbReference type="Proteomes" id="UP000426246"/>
    </source>
</evidence>
<dbReference type="InterPro" id="IPR010390">
    <property type="entry name" value="ABC-2_transporter-like"/>
</dbReference>
<feature type="transmembrane region" description="Helical" evidence="1">
    <location>
        <begin position="28"/>
        <end position="50"/>
    </location>
</feature>
<evidence type="ECO:0000313" key="2">
    <source>
        <dbReference type="EMBL" id="QGQ99296.1"/>
    </source>
</evidence>
<dbReference type="Proteomes" id="UP000426246">
    <property type="component" value="Chromosome"/>
</dbReference>
<gene>
    <name evidence="2" type="ORF">EHS13_32750</name>
</gene>
<feature type="transmembrane region" description="Helical" evidence="1">
    <location>
        <begin position="229"/>
        <end position="247"/>
    </location>
</feature>
<keyword evidence="3" id="KW-1185">Reference proteome</keyword>
<feature type="transmembrane region" description="Helical" evidence="1">
    <location>
        <begin position="62"/>
        <end position="83"/>
    </location>
</feature>
<keyword evidence="1" id="KW-0472">Membrane</keyword>
<keyword evidence="1" id="KW-0812">Transmembrane</keyword>
<dbReference type="PANTHER" id="PTHR36833:SF1">
    <property type="entry name" value="INTEGRAL MEMBRANE TRANSPORT PROTEIN"/>
    <property type="match status" value="1"/>
</dbReference>
<feature type="transmembrane region" description="Helical" evidence="1">
    <location>
        <begin position="149"/>
        <end position="174"/>
    </location>
</feature>
<dbReference type="AlphaFoldDB" id="A0A6B8RVI5"/>
<dbReference type="Pfam" id="PF06182">
    <property type="entry name" value="ABC2_membrane_6"/>
    <property type="match status" value="1"/>
</dbReference>
<evidence type="ECO:0008006" key="4">
    <source>
        <dbReference type="Google" id="ProtNLM"/>
    </source>
</evidence>
<proteinExistence type="predicted"/>
<dbReference type="PANTHER" id="PTHR36833">
    <property type="entry name" value="SLR0610 PROTEIN-RELATED"/>
    <property type="match status" value="1"/>
</dbReference>
<dbReference type="EMBL" id="CP034235">
    <property type="protein sequence ID" value="QGQ99296.1"/>
    <property type="molecule type" value="Genomic_DNA"/>
</dbReference>
<feature type="transmembrane region" description="Helical" evidence="1">
    <location>
        <begin position="203"/>
        <end position="223"/>
    </location>
</feature>
<sequence>MKNMGYFSILRVYARSALFQHVSFRFHMVLSLLNSLIGFAVSFGAILLLFNQTNSINGWSKYELIGLTCLYTALRGLMGLFLLPSLERFVTDVADGEYDHLLLTPIDSFRHTLVRSWNSMAFIDIGIGVFGILFAIVQIKPHLSVLEGLELLICLTSAVFICAHVMIAASTLAFWFKRSGWNWVFQTALSMGQYPVNIYPKWLTFILTWILPIGFITTVPMQVLFDGGGWSLTGISVIIALLSRILAKRLYHLGIRQYMSASG</sequence>
<organism evidence="2 3">
    <name type="scientific">Paenibacillus psychroresistens</name>
    <dbReference type="NCBI Taxonomy" id="1778678"/>
    <lineage>
        <taxon>Bacteria</taxon>
        <taxon>Bacillati</taxon>
        <taxon>Bacillota</taxon>
        <taxon>Bacilli</taxon>
        <taxon>Bacillales</taxon>
        <taxon>Paenibacillaceae</taxon>
        <taxon>Paenibacillus</taxon>
    </lineage>
</organism>
<protein>
    <recommendedName>
        <fullName evidence="4">ABC transporter permease</fullName>
    </recommendedName>
</protein>
<feature type="transmembrane region" description="Helical" evidence="1">
    <location>
        <begin position="117"/>
        <end position="137"/>
    </location>
</feature>
<evidence type="ECO:0000256" key="1">
    <source>
        <dbReference type="SAM" id="Phobius"/>
    </source>
</evidence>